<evidence type="ECO:0000256" key="7">
    <source>
        <dbReference type="ARBA" id="ARBA00022729"/>
    </source>
</evidence>
<dbReference type="AlphaFoldDB" id="A0A9Q0C6B0"/>
<dbReference type="Pfam" id="PF13855">
    <property type="entry name" value="LRR_8"/>
    <property type="match status" value="2"/>
</dbReference>
<dbReference type="GO" id="GO:0033612">
    <property type="term" value="F:receptor serine/threonine kinase binding"/>
    <property type="evidence" value="ECO:0007669"/>
    <property type="project" value="TreeGrafter"/>
</dbReference>
<dbReference type="GO" id="GO:0005524">
    <property type="term" value="F:ATP binding"/>
    <property type="evidence" value="ECO:0007669"/>
    <property type="project" value="InterPro"/>
</dbReference>
<accession>A0A9Q0C6B0</accession>
<dbReference type="FunFam" id="3.80.10.10:FF:000111">
    <property type="entry name" value="LRR receptor-like serine/threonine-protein kinase ERECTA"/>
    <property type="match status" value="1"/>
</dbReference>
<keyword evidence="16" id="KW-1185">Reference proteome</keyword>
<evidence type="ECO:0000313" key="15">
    <source>
        <dbReference type="EMBL" id="KAJ1688090.1"/>
    </source>
</evidence>
<dbReference type="Gene3D" id="3.30.200.20">
    <property type="entry name" value="Phosphorylase Kinase, domain 1"/>
    <property type="match status" value="1"/>
</dbReference>
<evidence type="ECO:0000256" key="3">
    <source>
        <dbReference type="ARBA" id="ARBA00009592"/>
    </source>
</evidence>
<dbReference type="SUPFAM" id="SSF52047">
    <property type="entry name" value="RNI-like"/>
    <property type="match status" value="1"/>
</dbReference>
<dbReference type="FunFam" id="3.80.10.10:FF:000221">
    <property type="entry name" value="Leucine-rich repeat receptor-like protein kinase PXL1"/>
    <property type="match status" value="1"/>
</dbReference>
<keyword evidence="9 13" id="KW-1133">Transmembrane helix</keyword>
<dbReference type="InterPro" id="IPR032675">
    <property type="entry name" value="LRR_dom_sf"/>
</dbReference>
<organism evidence="15 16">
    <name type="scientific">Rhynchospora breviuscula</name>
    <dbReference type="NCBI Taxonomy" id="2022672"/>
    <lineage>
        <taxon>Eukaryota</taxon>
        <taxon>Viridiplantae</taxon>
        <taxon>Streptophyta</taxon>
        <taxon>Embryophyta</taxon>
        <taxon>Tracheophyta</taxon>
        <taxon>Spermatophyta</taxon>
        <taxon>Magnoliopsida</taxon>
        <taxon>Liliopsida</taxon>
        <taxon>Poales</taxon>
        <taxon>Cyperaceae</taxon>
        <taxon>Cyperoideae</taxon>
        <taxon>Rhynchosporeae</taxon>
        <taxon>Rhynchospora</taxon>
    </lineage>
</organism>
<evidence type="ECO:0000256" key="6">
    <source>
        <dbReference type="ARBA" id="ARBA00022692"/>
    </source>
</evidence>
<dbReference type="Pfam" id="PF00560">
    <property type="entry name" value="LRR_1"/>
    <property type="match status" value="6"/>
</dbReference>
<keyword evidence="8" id="KW-0677">Repeat</keyword>
<feature type="domain" description="Protein kinase" evidence="14">
    <location>
        <begin position="718"/>
        <end position="1006"/>
    </location>
</feature>
<dbReference type="Pfam" id="PF00069">
    <property type="entry name" value="Pkinase"/>
    <property type="match status" value="1"/>
</dbReference>
<keyword evidence="10 13" id="KW-0472">Membrane</keyword>
<keyword evidence="6 13" id="KW-0812">Transmembrane</keyword>
<dbReference type="FunFam" id="3.80.10.10:FF:000228">
    <property type="entry name" value="Leucine-rich repeat receptor-like serine/threonine-protein kinase BAM1"/>
    <property type="match status" value="1"/>
</dbReference>
<dbReference type="FunFam" id="3.80.10.10:FF:000041">
    <property type="entry name" value="LRR receptor-like serine/threonine-protein kinase ERECTA"/>
    <property type="match status" value="2"/>
</dbReference>
<evidence type="ECO:0000313" key="16">
    <source>
        <dbReference type="Proteomes" id="UP001151287"/>
    </source>
</evidence>
<dbReference type="InterPro" id="IPR011009">
    <property type="entry name" value="Kinase-like_dom_sf"/>
</dbReference>
<comment type="caution">
    <text evidence="15">The sequence shown here is derived from an EMBL/GenBank/DDBJ whole genome shotgun (WGS) entry which is preliminary data.</text>
</comment>
<keyword evidence="5" id="KW-1070">Brassinosteroid signaling pathway</keyword>
<dbReference type="Pfam" id="PF08263">
    <property type="entry name" value="LRRNT_2"/>
    <property type="match status" value="1"/>
</dbReference>
<evidence type="ECO:0000256" key="11">
    <source>
        <dbReference type="ARBA" id="ARBA00023170"/>
    </source>
</evidence>
<name>A0A9Q0C6B0_9POAL</name>
<dbReference type="EMBL" id="JAMQYH010000005">
    <property type="protein sequence ID" value="KAJ1688090.1"/>
    <property type="molecule type" value="Genomic_DNA"/>
</dbReference>
<evidence type="ECO:0000256" key="9">
    <source>
        <dbReference type="ARBA" id="ARBA00022989"/>
    </source>
</evidence>
<dbReference type="PANTHER" id="PTHR48056">
    <property type="entry name" value="LRR RECEPTOR-LIKE SERINE/THREONINE-PROTEIN KINASE-RELATED"/>
    <property type="match status" value="1"/>
</dbReference>
<dbReference type="PROSITE" id="PS00108">
    <property type="entry name" value="PROTEIN_KINASE_ST"/>
    <property type="match status" value="1"/>
</dbReference>
<reference evidence="15" key="1">
    <citation type="journal article" date="2022" name="Cell">
        <title>Repeat-based holocentromeres influence genome architecture and karyotype evolution.</title>
        <authorList>
            <person name="Hofstatter P.G."/>
            <person name="Thangavel G."/>
            <person name="Lux T."/>
            <person name="Neumann P."/>
            <person name="Vondrak T."/>
            <person name="Novak P."/>
            <person name="Zhang M."/>
            <person name="Costa L."/>
            <person name="Castellani M."/>
            <person name="Scott A."/>
            <person name="Toegelov H."/>
            <person name="Fuchs J."/>
            <person name="Mata-Sucre Y."/>
            <person name="Dias Y."/>
            <person name="Vanzela A.L.L."/>
            <person name="Huettel B."/>
            <person name="Almeida C.C.S."/>
            <person name="Simkova H."/>
            <person name="Souza G."/>
            <person name="Pedrosa-Harand A."/>
            <person name="Macas J."/>
            <person name="Mayer K.F.X."/>
            <person name="Houben A."/>
            <person name="Marques A."/>
        </authorList>
    </citation>
    <scope>NUCLEOTIDE SEQUENCE</scope>
    <source>
        <strain evidence="15">RhyBre1mFocal</strain>
    </source>
</reference>
<evidence type="ECO:0000259" key="14">
    <source>
        <dbReference type="PROSITE" id="PS50011"/>
    </source>
</evidence>
<dbReference type="InterPro" id="IPR013210">
    <property type="entry name" value="LRR_N_plant-typ"/>
</dbReference>
<feature type="transmembrane region" description="Helical" evidence="13">
    <location>
        <begin position="664"/>
        <end position="684"/>
    </location>
</feature>
<dbReference type="GO" id="GO:0016020">
    <property type="term" value="C:membrane"/>
    <property type="evidence" value="ECO:0007669"/>
    <property type="project" value="UniProtKB-SubCell"/>
</dbReference>
<dbReference type="InterPro" id="IPR008271">
    <property type="entry name" value="Ser/Thr_kinase_AS"/>
</dbReference>
<evidence type="ECO:0000256" key="12">
    <source>
        <dbReference type="ARBA" id="ARBA00023180"/>
    </source>
</evidence>
<sequence length="1006" mass="111412">MLAKESYSCDTRCVLSFHHHKLKNSEFHAQARSTMTSSSSVLFFLSLFSVIPLSFSQQTQISSEKQTLLQIKNDWGKSAALASWSNSTFSSYCNWTGVTCSANGLVTQLELQNGYITADVPSSICQLKSLSHPDLYDNKIQANFPQFLSKCTNLQYLDLSYNVFIGELPSDINLVLPNITFLCLSQNNFTGEIPTSIGTMTQLQSLWLDNNLFNGTMPSFISKLTNLQQLALAWNSFIPGPIPEEYGTLIKLTYLFIAAANLEGEIPNSFANLTQSVQFDLSQNSLQGTIPPGIWSFSNLKYLYLYQNNLSGEITINNPFGAKSLVHIDLTKNQLIGPMPESFGTLQNLSILFLSENKFSGEIPAGIGLLPKLTYMRLFDNNLTGILPPELGKHSPLLNLNVFNNMLSGEIPANICYHGSFTELILSNNRLTGSIPKSLSQCPHLFYLEVANNQLIGEVPSGLWQMQNLTMAIMSNNKLSGELPSRLPWNLTVLYIANNMFSGIVPTSAGHLHKFKAGSNNFTAIPPGLITGMPQLLTLDLSENNISGEIPASIGSLKSLSMLNLSHNKISGKIPASIGSMPLAILDLSSNNLSDNIPSELGNVKFIFLNLSLNDLSGEIPSAIDSKAYDESFMWNLKLCSSISMNGVRMCHRRSNSSHGLRNLFIALGVIVFVVFAITMLCLMRDYRKRKDAFDPIMWKLTSFQRLNFTENSIVRGMTKENLIGTGGAGQVYCVTVDNHAGEVLAVKKIYNKTKLDMKVEYEFESEVKILGSIRHSNIIRLLCCISSPDSKLLVYEYMKNGSLDRWLLEKKRVLVGPAEAPTMSLDWPTRLRIAIGAARGLCYMHHECETPIVHHDIKSSNILLDEEFKAKVADFGLARILMKPGMPETVSALAGSFGYMAPECAYTRKLNEKVDVYSFGVVLLELTTGREAHDGGDHGNLAEWAWWHIKEGSSIHNCIEKGMRGTQCIDEIEVVFKLGIICTSTLPSTRPTMKDVLSILLKYDA</sequence>
<gene>
    <name evidence="15" type="ORF">LUZ63_019480</name>
</gene>
<evidence type="ECO:0000256" key="2">
    <source>
        <dbReference type="ARBA" id="ARBA00008684"/>
    </source>
</evidence>
<comment type="similarity">
    <text evidence="2">Belongs to the protein kinase superfamily. Ser/Thr protein kinase family.</text>
</comment>
<dbReference type="SUPFAM" id="SSF52058">
    <property type="entry name" value="L domain-like"/>
    <property type="match status" value="1"/>
</dbReference>
<dbReference type="PROSITE" id="PS51450">
    <property type="entry name" value="LRR"/>
    <property type="match status" value="1"/>
</dbReference>
<dbReference type="OrthoDB" id="676979at2759"/>
<keyword evidence="7" id="KW-0732">Signal</keyword>
<dbReference type="PANTHER" id="PTHR48056:SF29">
    <property type="entry name" value="RECEPTOR-LIKE PROTEIN KINASE HSL1"/>
    <property type="match status" value="1"/>
</dbReference>
<keyword evidence="12" id="KW-0325">Glycoprotein</keyword>
<dbReference type="InterPro" id="IPR050647">
    <property type="entry name" value="Plant_LRR-RLKs"/>
</dbReference>
<dbReference type="PROSITE" id="PS50011">
    <property type="entry name" value="PROTEIN_KINASE_DOM"/>
    <property type="match status" value="1"/>
</dbReference>
<keyword evidence="11" id="KW-0675">Receptor</keyword>
<evidence type="ECO:0000256" key="1">
    <source>
        <dbReference type="ARBA" id="ARBA00004167"/>
    </source>
</evidence>
<dbReference type="InterPro" id="IPR003591">
    <property type="entry name" value="Leu-rich_rpt_typical-subtyp"/>
</dbReference>
<dbReference type="Gene3D" id="3.80.10.10">
    <property type="entry name" value="Ribonuclease Inhibitor"/>
    <property type="match status" value="3"/>
</dbReference>
<dbReference type="FunFam" id="1.10.510.10:FF:000365">
    <property type="entry name" value="Leucine-rich repeat receptor-like serine/threonine-protein kinase At1g17230"/>
    <property type="match status" value="1"/>
</dbReference>
<dbReference type="GO" id="GO:0009742">
    <property type="term" value="P:brassinosteroid mediated signaling pathway"/>
    <property type="evidence" value="ECO:0007669"/>
    <property type="project" value="UniProtKB-KW"/>
</dbReference>
<proteinExistence type="inferred from homology"/>
<dbReference type="SMART" id="SM00369">
    <property type="entry name" value="LRR_TYP"/>
    <property type="match status" value="5"/>
</dbReference>
<evidence type="ECO:0000256" key="5">
    <source>
        <dbReference type="ARBA" id="ARBA00022626"/>
    </source>
</evidence>
<comment type="subcellular location">
    <subcellularLocation>
        <location evidence="1">Membrane</location>
        <topology evidence="1">Single-pass membrane protein</topology>
    </subcellularLocation>
</comment>
<comment type="similarity">
    <text evidence="3">Belongs to the RLP family.</text>
</comment>
<evidence type="ECO:0000256" key="8">
    <source>
        <dbReference type="ARBA" id="ARBA00022737"/>
    </source>
</evidence>
<protein>
    <recommendedName>
        <fullName evidence="14">Protein kinase domain-containing protein</fullName>
    </recommendedName>
</protein>
<dbReference type="SUPFAM" id="SSF56112">
    <property type="entry name" value="Protein kinase-like (PK-like)"/>
    <property type="match status" value="1"/>
</dbReference>
<evidence type="ECO:0000256" key="10">
    <source>
        <dbReference type="ARBA" id="ARBA00023136"/>
    </source>
</evidence>
<dbReference type="Gene3D" id="1.10.510.10">
    <property type="entry name" value="Transferase(Phosphotransferase) domain 1"/>
    <property type="match status" value="1"/>
</dbReference>
<evidence type="ECO:0000256" key="4">
    <source>
        <dbReference type="ARBA" id="ARBA00022614"/>
    </source>
</evidence>
<dbReference type="GO" id="GO:0004672">
    <property type="term" value="F:protein kinase activity"/>
    <property type="evidence" value="ECO:0007669"/>
    <property type="project" value="InterPro"/>
</dbReference>
<dbReference type="Proteomes" id="UP001151287">
    <property type="component" value="Unassembled WGS sequence"/>
</dbReference>
<evidence type="ECO:0000256" key="13">
    <source>
        <dbReference type="SAM" id="Phobius"/>
    </source>
</evidence>
<keyword evidence="4" id="KW-0433">Leucine-rich repeat</keyword>
<dbReference type="CDD" id="cd14066">
    <property type="entry name" value="STKc_IRAK"/>
    <property type="match status" value="1"/>
</dbReference>
<dbReference type="SMART" id="SM00220">
    <property type="entry name" value="S_TKc"/>
    <property type="match status" value="1"/>
</dbReference>
<dbReference type="InterPro" id="IPR001611">
    <property type="entry name" value="Leu-rich_rpt"/>
</dbReference>
<dbReference type="InterPro" id="IPR000719">
    <property type="entry name" value="Prot_kinase_dom"/>
</dbReference>
<dbReference type="PRINTS" id="PR00019">
    <property type="entry name" value="LEURICHRPT"/>
</dbReference>